<keyword evidence="3" id="KW-0274">FAD</keyword>
<keyword evidence="6" id="KW-0812">Transmembrane</keyword>
<keyword evidence="8" id="KW-1185">Reference proteome</keyword>
<dbReference type="Pfam" id="PF00743">
    <property type="entry name" value="FMO-like"/>
    <property type="match status" value="1"/>
</dbReference>
<keyword evidence="6" id="KW-1133">Transmembrane helix</keyword>
<evidence type="ECO:0008006" key="9">
    <source>
        <dbReference type="Google" id="ProtNLM"/>
    </source>
</evidence>
<dbReference type="EMBL" id="QVQW01000076">
    <property type="protein sequence ID" value="RKU41350.1"/>
    <property type="molecule type" value="Genomic_DNA"/>
</dbReference>
<keyword evidence="5" id="KW-0560">Oxidoreductase</keyword>
<evidence type="ECO:0000256" key="2">
    <source>
        <dbReference type="ARBA" id="ARBA00022630"/>
    </source>
</evidence>
<name>A0A420Y0Q8_9PEZI</name>
<evidence type="ECO:0000256" key="4">
    <source>
        <dbReference type="ARBA" id="ARBA00022857"/>
    </source>
</evidence>
<proteinExistence type="inferred from homology"/>
<comment type="similarity">
    <text evidence="1">Belongs to the FMO family.</text>
</comment>
<dbReference type="PRINTS" id="PR00370">
    <property type="entry name" value="FMOXYGENASE"/>
</dbReference>
<accession>A0A420Y0Q8</accession>
<feature type="transmembrane region" description="Helical" evidence="6">
    <location>
        <begin position="626"/>
        <end position="650"/>
    </location>
</feature>
<dbReference type="OrthoDB" id="10254665at2759"/>
<dbReference type="SUPFAM" id="SSF51905">
    <property type="entry name" value="FAD/NAD(P)-binding domain"/>
    <property type="match status" value="1"/>
</dbReference>
<dbReference type="AlphaFoldDB" id="A0A420Y0Q8"/>
<evidence type="ECO:0000256" key="5">
    <source>
        <dbReference type="ARBA" id="ARBA00023002"/>
    </source>
</evidence>
<dbReference type="GO" id="GO:0050661">
    <property type="term" value="F:NADP binding"/>
    <property type="evidence" value="ECO:0007669"/>
    <property type="project" value="InterPro"/>
</dbReference>
<sequence>MKVAVVGGGPSGLVTLKWLATAQEYFDGPDPIEVRLFEAEESIGGTFRYRVWKDAELVSSKYLTAFSDHRFATEAPEFVTPEAYLAYMDSYVARYKLSRYIECSSKVVNVSRTVDGKHLVTLLKKTTCADTEGSSWIKEDWLCDAVAICSGINVHPNIPDIPGLHLSSKLNLLCEVSLDIPPLTAKLKAYHHHHKPKIVHSCSYKSADIFRGAETVVVLGAGETAMDIGHQAVHHPDVQRVILCHREGFMIAPKRTPEPVICGIWGAPYPGKRPNKPIDTTVASLFDTMYVPPVIQRGQLLWIFYDWWIKFIFMTIAGTTWGIDQWVGGVPQVRRHSDSLLIVKSDKLIPWLSENRRKGVLNAIRALFINVPIQETNGTPVDLKPFPTHMTDDGLMHFPKVDRDPMVANTSQDNVVKPDVVILATGYRTKVDFLSTGYPNLADATKNRGIYRNIKDGIAYIGFVRPSIGAIPPLAELQAQLWVLRLLQYHHGHKLTRRLYLGASNDGNTRDETLPLLSQHHAANEGAIAPCEVDYALHPRAGYDFFATKRGVDHDSYAYQLGLDMGAVPSFTHMVRHHSWRALFTWAMGPNFNTKLRLVGPWARPEAAAEIMANELYHVVKRPGGWVFWSTYTFLPMALFGFMSLAVWVYKQVTGGFGDLLTMFRGARGQARE</sequence>
<evidence type="ECO:0000313" key="7">
    <source>
        <dbReference type="EMBL" id="RKU41350.1"/>
    </source>
</evidence>
<evidence type="ECO:0000313" key="8">
    <source>
        <dbReference type="Proteomes" id="UP000275385"/>
    </source>
</evidence>
<dbReference type="InterPro" id="IPR020946">
    <property type="entry name" value="Flavin_mOase-like"/>
</dbReference>
<gene>
    <name evidence="7" type="ORF">DL546_001323</name>
</gene>
<evidence type="ECO:0000256" key="3">
    <source>
        <dbReference type="ARBA" id="ARBA00022827"/>
    </source>
</evidence>
<dbReference type="InterPro" id="IPR000960">
    <property type="entry name" value="Flavin_mOase"/>
</dbReference>
<keyword evidence="6" id="KW-0472">Membrane</keyword>
<evidence type="ECO:0000256" key="1">
    <source>
        <dbReference type="ARBA" id="ARBA00009183"/>
    </source>
</evidence>
<dbReference type="Proteomes" id="UP000275385">
    <property type="component" value="Unassembled WGS sequence"/>
</dbReference>
<dbReference type="InterPro" id="IPR036188">
    <property type="entry name" value="FAD/NAD-bd_sf"/>
</dbReference>
<reference evidence="7 8" key="1">
    <citation type="submission" date="2018-08" db="EMBL/GenBank/DDBJ databases">
        <title>Draft genome of the lignicolous fungus Coniochaeta pulveracea.</title>
        <authorList>
            <person name="Borstlap C.J."/>
            <person name="De Witt R.N."/>
            <person name="Botha A."/>
            <person name="Volschenk H."/>
        </authorList>
    </citation>
    <scope>NUCLEOTIDE SEQUENCE [LARGE SCALE GENOMIC DNA]</scope>
    <source>
        <strain evidence="7 8">CAB683</strain>
    </source>
</reference>
<organism evidence="7 8">
    <name type="scientific">Coniochaeta pulveracea</name>
    <dbReference type="NCBI Taxonomy" id="177199"/>
    <lineage>
        <taxon>Eukaryota</taxon>
        <taxon>Fungi</taxon>
        <taxon>Dikarya</taxon>
        <taxon>Ascomycota</taxon>
        <taxon>Pezizomycotina</taxon>
        <taxon>Sordariomycetes</taxon>
        <taxon>Sordariomycetidae</taxon>
        <taxon>Coniochaetales</taxon>
        <taxon>Coniochaetaceae</taxon>
        <taxon>Coniochaeta</taxon>
    </lineage>
</organism>
<dbReference type="InterPro" id="IPR050346">
    <property type="entry name" value="FMO-like"/>
</dbReference>
<protein>
    <recommendedName>
        <fullName evidence="9">FAD/NAD(P)-binding domain-containing protein</fullName>
    </recommendedName>
</protein>
<evidence type="ECO:0000256" key="6">
    <source>
        <dbReference type="SAM" id="Phobius"/>
    </source>
</evidence>
<dbReference type="GO" id="GO:0004499">
    <property type="term" value="F:N,N-dimethylaniline monooxygenase activity"/>
    <property type="evidence" value="ECO:0007669"/>
    <property type="project" value="InterPro"/>
</dbReference>
<dbReference type="PANTHER" id="PTHR23023">
    <property type="entry name" value="DIMETHYLANILINE MONOOXYGENASE"/>
    <property type="match status" value="1"/>
</dbReference>
<dbReference type="GO" id="GO:0050660">
    <property type="term" value="F:flavin adenine dinucleotide binding"/>
    <property type="evidence" value="ECO:0007669"/>
    <property type="project" value="InterPro"/>
</dbReference>
<keyword evidence="4" id="KW-0521">NADP</keyword>
<keyword evidence="2" id="KW-0285">Flavoprotein</keyword>
<comment type="caution">
    <text evidence="7">The sequence shown here is derived from an EMBL/GenBank/DDBJ whole genome shotgun (WGS) entry which is preliminary data.</text>
</comment>
<dbReference type="STRING" id="177199.A0A420Y0Q8"/>
<dbReference type="Gene3D" id="3.50.50.60">
    <property type="entry name" value="FAD/NAD(P)-binding domain"/>
    <property type="match status" value="2"/>
</dbReference>